<dbReference type="RefSeq" id="WP_108954727.1">
    <property type="nucleotide sequence ID" value="NZ_BEVZ01000004.1"/>
</dbReference>
<evidence type="ECO:0000313" key="2">
    <source>
        <dbReference type="EMBL" id="MEU3555508.1"/>
    </source>
</evidence>
<feature type="compositionally biased region" description="Low complexity" evidence="1">
    <location>
        <begin position="185"/>
        <end position="195"/>
    </location>
</feature>
<dbReference type="Pfam" id="PF13560">
    <property type="entry name" value="HTH_31"/>
    <property type="match status" value="1"/>
</dbReference>
<sequence>MPRWKPLPEELDPEVRELTAALRMLVDRGGAGLAAVADSTGYSRTSWERYLNGRLLPPKGAVIALAEVTGVDPLHLTTLWELAERSWSRAEMRHDLTIEAMRIAQAREGLGEFAAPSAQRSATVPTGPATGSDSAAPAPPLTAAPPSSARAPGPPLVPGPAATPPGPAAARTTTPAPETAPPPASAGTGTGAAVPDGPRTAPGRANRVVTFLAGTVGALLIVGAAVFLTQADPEDEARAADRGSSSATATGEASLPDGVRCQGSGCAGEDPEAMGCGGQRATTGRSITVGSAVLEVRFSEVCGAAWARVTGAAAGDAVTVGGEGARAPERKAEVGQDPDAYTPMVAVRRAQDAKACITPVKGRTTCTG</sequence>
<dbReference type="EMBL" id="JBEZUR010000020">
    <property type="protein sequence ID" value="MEU3555508.1"/>
    <property type="molecule type" value="Genomic_DNA"/>
</dbReference>
<name>A0ABV2YIE6_9ACTN</name>
<evidence type="ECO:0000313" key="3">
    <source>
        <dbReference type="Proteomes" id="UP001550850"/>
    </source>
</evidence>
<feature type="compositionally biased region" description="Low complexity" evidence="1">
    <location>
        <begin position="242"/>
        <end position="254"/>
    </location>
</feature>
<comment type="caution">
    <text evidence="2">The sequence shown here is derived from an EMBL/GenBank/DDBJ whole genome shotgun (WGS) entry which is preliminary data.</text>
</comment>
<dbReference type="InterPro" id="IPR021224">
    <property type="entry name" value="DUF2690"/>
</dbReference>
<evidence type="ECO:0000256" key="1">
    <source>
        <dbReference type="SAM" id="MobiDB-lite"/>
    </source>
</evidence>
<keyword evidence="3" id="KW-1185">Reference proteome</keyword>
<organism evidence="2 3">
    <name type="scientific">Streptomyces fragilis</name>
    <dbReference type="NCBI Taxonomy" id="67301"/>
    <lineage>
        <taxon>Bacteria</taxon>
        <taxon>Bacillati</taxon>
        <taxon>Actinomycetota</taxon>
        <taxon>Actinomycetes</taxon>
        <taxon>Kitasatosporales</taxon>
        <taxon>Streptomycetaceae</taxon>
        <taxon>Streptomyces</taxon>
    </lineage>
</organism>
<gene>
    <name evidence="2" type="ORF">AB0E65_15015</name>
</gene>
<protein>
    <submittedName>
        <fullName evidence="2">DUF2690 domain-containing protein</fullName>
    </submittedName>
</protein>
<dbReference type="InterPro" id="IPR001387">
    <property type="entry name" value="Cro/C1-type_HTH"/>
</dbReference>
<feature type="compositionally biased region" description="Pro residues" evidence="1">
    <location>
        <begin position="152"/>
        <end position="167"/>
    </location>
</feature>
<dbReference type="CDD" id="cd00093">
    <property type="entry name" value="HTH_XRE"/>
    <property type="match status" value="1"/>
</dbReference>
<accession>A0ABV2YIE6</accession>
<proteinExistence type="predicted"/>
<dbReference type="Proteomes" id="UP001550850">
    <property type="component" value="Unassembled WGS sequence"/>
</dbReference>
<dbReference type="Pfam" id="PF10901">
    <property type="entry name" value="DUF2690"/>
    <property type="match status" value="1"/>
</dbReference>
<feature type="region of interest" description="Disordered" evidence="1">
    <location>
        <begin position="237"/>
        <end position="258"/>
    </location>
</feature>
<feature type="region of interest" description="Disordered" evidence="1">
    <location>
        <begin position="114"/>
        <end position="201"/>
    </location>
</feature>
<reference evidence="2 3" key="1">
    <citation type="submission" date="2024-06" db="EMBL/GenBank/DDBJ databases">
        <title>The Natural Products Discovery Center: Release of the First 8490 Sequenced Strains for Exploring Actinobacteria Biosynthetic Diversity.</title>
        <authorList>
            <person name="Kalkreuter E."/>
            <person name="Kautsar S.A."/>
            <person name="Yang D."/>
            <person name="Bader C.D."/>
            <person name="Teijaro C.N."/>
            <person name="Fluegel L."/>
            <person name="Davis C.M."/>
            <person name="Simpson J.R."/>
            <person name="Lauterbach L."/>
            <person name="Steele A.D."/>
            <person name="Gui C."/>
            <person name="Meng S."/>
            <person name="Li G."/>
            <person name="Viehrig K."/>
            <person name="Ye F."/>
            <person name="Su P."/>
            <person name="Kiefer A.F."/>
            <person name="Nichols A."/>
            <person name="Cepeda A.J."/>
            <person name="Yan W."/>
            <person name="Fan B."/>
            <person name="Jiang Y."/>
            <person name="Adhikari A."/>
            <person name="Zheng C.-J."/>
            <person name="Schuster L."/>
            <person name="Cowan T.M."/>
            <person name="Smanski M.J."/>
            <person name="Chevrette M.G."/>
            <person name="De Carvalho L.P.S."/>
            <person name="Shen B."/>
        </authorList>
    </citation>
    <scope>NUCLEOTIDE SEQUENCE [LARGE SCALE GENOMIC DNA]</scope>
    <source>
        <strain evidence="2 3">NPDC038104</strain>
    </source>
</reference>
<feature type="compositionally biased region" description="Low complexity" evidence="1">
    <location>
        <begin position="168"/>
        <end position="177"/>
    </location>
</feature>